<dbReference type="Proteomes" id="UP000479000">
    <property type="component" value="Unassembled WGS sequence"/>
</dbReference>
<feature type="region of interest" description="Disordered" evidence="1">
    <location>
        <begin position="118"/>
        <end position="165"/>
    </location>
</feature>
<evidence type="ECO:0000313" key="3">
    <source>
        <dbReference type="Proteomes" id="UP000479000"/>
    </source>
</evidence>
<accession>A0A6H5H721</accession>
<dbReference type="AlphaFoldDB" id="A0A6H5H721"/>
<gene>
    <name evidence="2" type="ORF">NTEN_LOCUS17333</name>
</gene>
<sequence>MATATISVRYVHESQQQPNCTISFSINRSSAEQQERKQENNGRTIINDKHPSHVGRLKTPMRLRMAMETRLQTPLKFFGLNANSTSTNQGNAYSPSKRIVKGHFQNNTVINTRGNKRHLTRKRPGSTERLRVAQRRRTVAPEQEEVEEGDKLTGAGEEGGFFYSK</sequence>
<feature type="region of interest" description="Disordered" evidence="1">
    <location>
        <begin position="32"/>
        <end position="54"/>
    </location>
</feature>
<proteinExistence type="predicted"/>
<evidence type="ECO:0000256" key="1">
    <source>
        <dbReference type="SAM" id="MobiDB-lite"/>
    </source>
</evidence>
<organism evidence="2 3">
    <name type="scientific">Nesidiocoris tenuis</name>
    <dbReference type="NCBI Taxonomy" id="355587"/>
    <lineage>
        <taxon>Eukaryota</taxon>
        <taxon>Metazoa</taxon>
        <taxon>Ecdysozoa</taxon>
        <taxon>Arthropoda</taxon>
        <taxon>Hexapoda</taxon>
        <taxon>Insecta</taxon>
        <taxon>Pterygota</taxon>
        <taxon>Neoptera</taxon>
        <taxon>Paraneoptera</taxon>
        <taxon>Hemiptera</taxon>
        <taxon>Heteroptera</taxon>
        <taxon>Panheteroptera</taxon>
        <taxon>Cimicomorpha</taxon>
        <taxon>Miridae</taxon>
        <taxon>Dicyphina</taxon>
        <taxon>Nesidiocoris</taxon>
    </lineage>
</organism>
<reference evidence="2 3" key="1">
    <citation type="submission" date="2020-02" db="EMBL/GenBank/DDBJ databases">
        <authorList>
            <person name="Ferguson B K."/>
        </authorList>
    </citation>
    <scope>NUCLEOTIDE SEQUENCE [LARGE SCALE GENOMIC DNA]</scope>
</reference>
<keyword evidence="3" id="KW-1185">Reference proteome</keyword>
<protein>
    <submittedName>
        <fullName evidence="2">Uncharacterized protein</fullName>
    </submittedName>
</protein>
<dbReference type="EMBL" id="CADCXU010025610">
    <property type="protein sequence ID" value="CAB0012626.1"/>
    <property type="molecule type" value="Genomic_DNA"/>
</dbReference>
<name>A0A6H5H721_9HEMI</name>
<feature type="compositionally biased region" description="Basic and acidic residues" evidence="1">
    <location>
        <begin position="33"/>
        <end position="51"/>
    </location>
</feature>
<evidence type="ECO:0000313" key="2">
    <source>
        <dbReference type="EMBL" id="CAB0012626.1"/>
    </source>
</evidence>